<dbReference type="InterPro" id="IPR023940">
    <property type="entry name" value="DHDPR_bac"/>
</dbReference>
<dbReference type="EMBL" id="AP014608">
    <property type="protein sequence ID" value="BBA17028.1"/>
    <property type="molecule type" value="Genomic_DNA"/>
</dbReference>
<dbReference type="EC" id="1.17.1.8" evidence="9 12"/>
<dbReference type="InterPro" id="IPR000846">
    <property type="entry name" value="DapB_N"/>
</dbReference>
<keyword evidence="16" id="KW-1185">Reference proteome</keyword>
<sequence>MNIAIIGYGKMGKSVKKIAEIRNHKISLCSDKTPSLHLLKNSNSDVAIEFSLPNSAFKNVKICIENNIPIVSGTTGWIEKIQIIKEICKKKNGSFLYSSNFSIGMNIFFEINKKLSKLLQLYSKDYEVTIEEIHHKEKIDKPSGTAISLAKDIVNNKMKKTWILDEKKTKNQILILSKRLDHVPGIHIVKYKSQIEEIKIKHQAYSREGFALGAVIAAEWIQNKKGIFSMKEVLGI</sequence>
<dbReference type="GO" id="GO:0008839">
    <property type="term" value="F:4-hydroxy-tetrahydrodipicolinate reductase"/>
    <property type="evidence" value="ECO:0007669"/>
    <property type="project" value="UniProtKB-UniRule"/>
</dbReference>
<dbReference type="CDD" id="cd02274">
    <property type="entry name" value="DHDPR_N"/>
    <property type="match status" value="1"/>
</dbReference>
<feature type="domain" description="Dihydrodipicolinate reductase N-terminal" evidence="13">
    <location>
        <begin position="1"/>
        <end position="101"/>
    </location>
</feature>
<gene>
    <name evidence="15" type="primary">dapB</name>
    <name evidence="15" type="ORF">STAT_086</name>
</gene>
<dbReference type="NCBIfam" id="TIGR00036">
    <property type="entry name" value="dapB"/>
    <property type="match status" value="1"/>
</dbReference>
<name>A0A224AJN9_9FLAO</name>
<keyword evidence="5" id="KW-0560">Oxidoreductase</keyword>
<dbReference type="OrthoDB" id="9790352at2"/>
<dbReference type="Proteomes" id="UP000263619">
    <property type="component" value="Chromosome"/>
</dbReference>
<dbReference type="PANTHER" id="PTHR20836:SF0">
    <property type="entry name" value="4-HYDROXY-TETRAHYDRODIPICOLINATE REDUCTASE 1, CHLOROPLASTIC-RELATED"/>
    <property type="match status" value="1"/>
</dbReference>
<comment type="similarity">
    <text evidence="1">Belongs to the DapB family.</text>
</comment>
<keyword evidence="6" id="KW-0520">NAD</keyword>
<evidence type="ECO:0000256" key="8">
    <source>
        <dbReference type="ARBA" id="ARBA00037922"/>
    </source>
</evidence>
<keyword evidence="2" id="KW-0028">Amino-acid biosynthesis</keyword>
<dbReference type="PIRSF" id="PIRSF000161">
    <property type="entry name" value="DHPR"/>
    <property type="match status" value="1"/>
</dbReference>
<proteinExistence type="inferred from homology"/>
<reference evidence="15 16" key="1">
    <citation type="submission" date="2014-06" db="EMBL/GenBank/DDBJ databases">
        <title>Genome sequence of the intracellular symbiont Blattabacterium cuenoti, strain STAT from the wood feeding cockroach Salganea taiwanensis taiwanensis.</title>
        <authorList>
            <person name="Kinjo Y."/>
            <person name="Ohkuma M."/>
            <person name="Tokuda G."/>
        </authorList>
    </citation>
    <scope>NUCLEOTIDE SEQUENCE [LARGE SCALE GENOMIC DNA]</scope>
    <source>
        <strain evidence="15 16">STAT</strain>
    </source>
</reference>
<keyword evidence="3" id="KW-0521">NADP</keyword>
<comment type="pathway">
    <text evidence="8">Amino-acid biosynthesis; L-lysine biosynthesis via DAP pathway; (S)-tetrahydrodipicolinate from L-aspartate: step 4/4.</text>
</comment>
<dbReference type="Gene3D" id="3.40.50.720">
    <property type="entry name" value="NAD(P)-binding Rossmann-like Domain"/>
    <property type="match status" value="1"/>
</dbReference>
<dbReference type="Gene3D" id="3.30.360.10">
    <property type="entry name" value="Dihydrodipicolinate Reductase, domain 2"/>
    <property type="match status" value="1"/>
</dbReference>
<evidence type="ECO:0000256" key="12">
    <source>
        <dbReference type="NCBIfam" id="TIGR00036"/>
    </source>
</evidence>
<evidence type="ECO:0000313" key="16">
    <source>
        <dbReference type="Proteomes" id="UP000263619"/>
    </source>
</evidence>
<dbReference type="AlphaFoldDB" id="A0A224AJN9"/>
<protein>
    <recommendedName>
        <fullName evidence="9 12">4-hydroxy-tetrahydrodipicolinate reductase</fullName>
        <ecNumber evidence="9 12">1.17.1.8</ecNumber>
    </recommendedName>
</protein>
<evidence type="ECO:0000259" key="13">
    <source>
        <dbReference type="Pfam" id="PF01113"/>
    </source>
</evidence>
<dbReference type="InterPro" id="IPR022663">
    <property type="entry name" value="DapB_C"/>
</dbReference>
<keyword evidence="4" id="KW-0220">Diaminopimelate biosynthesis</keyword>
<dbReference type="InterPro" id="IPR036291">
    <property type="entry name" value="NAD(P)-bd_dom_sf"/>
</dbReference>
<comment type="catalytic activity">
    <reaction evidence="11">
        <text>(S)-2,3,4,5-tetrahydrodipicolinate + NAD(+) + H2O = (2S,4S)-4-hydroxy-2,3,4,5-tetrahydrodipicolinate + NADH + H(+)</text>
        <dbReference type="Rhea" id="RHEA:35323"/>
        <dbReference type="ChEBI" id="CHEBI:15377"/>
        <dbReference type="ChEBI" id="CHEBI:15378"/>
        <dbReference type="ChEBI" id="CHEBI:16845"/>
        <dbReference type="ChEBI" id="CHEBI:57540"/>
        <dbReference type="ChEBI" id="CHEBI:57945"/>
        <dbReference type="ChEBI" id="CHEBI:67139"/>
        <dbReference type="EC" id="1.17.1.8"/>
    </reaction>
</comment>
<evidence type="ECO:0000313" key="15">
    <source>
        <dbReference type="EMBL" id="BBA17028.1"/>
    </source>
</evidence>
<dbReference type="RefSeq" id="WP_119305323.1">
    <property type="nucleotide sequence ID" value="NZ_AP014608.1"/>
</dbReference>
<evidence type="ECO:0000256" key="11">
    <source>
        <dbReference type="ARBA" id="ARBA00049396"/>
    </source>
</evidence>
<comment type="catalytic activity">
    <reaction evidence="10">
        <text>(S)-2,3,4,5-tetrahydrodipicolinate + NADP(+) + H2O = (2S,4S)-4-hydroxy-2,3,4,5-tetrahydrodipicolinate + NADPH + H(+)</text>
        <dbReference type="Rhea" id="RHEA:35331"/>
        <dbReference type="ChEBI" id="CHEBI:15377"/>
        <dbReference type="ChEBI" id="CHEBI:15378"/>
        <dbReference type="ChEBI" id="CHEBI:16845"/>
        <dbReference type="ChEBI" id="CHEBI:57783"/>
        <dbReference type="ChEBI" id="CHEBI:58349"/>
        <dbReference type="ChEBI" id="CHEBI:67139"/>
        <dbReference type="EC" id="1.17.1.8"/>
    </reaction>
</comment>
<evidence type="ECO:0000256" key="4">
    <source>
        <dbReference type="ARBA" id="ARBA00022915"/>
    </source>
</evidence>
<evidence type="ECO:0000256" key="1">
    <source>
        <dbReference type="ARBA" id="ARBA00006642"/>
    </source>
</evidence>
<organism evidence="15 16">
    <name type="scientific">Blattabacterium cuenoti STAT</name>
    <dbReference type="NCBI Taxonomy" id="1457030"/>
    <lineage>
        <taxon>Bacteria</taxon>
        <taxon>Pseudomonadati</taxon>
        <taxon>Bacteroidota</taxon>
        <taxon>Flavobacteriia</taxon>
        <taxon>Flavobacteriales</taxon>
        <taxon>Blattabacteriaceae</taxon>
        <taxon>Blattabacterium</taxon>
    </lineage>
</organism>
<evidence type="ECO:0000259" key="14">
    <source>
        <dbReference type="Pfam" id="PF05173"/>
    </source>
</evidence>
<dbReference type="SUPFAM" id="SSF51735">
    <property type="entry name" value="NAD(P)-binding Rossmann-fold domains"/>
    <property type="match status" value="1"/>
</dbReference>
<evidence type="ECO:0000256" key="3">
    <source>
        <dbReference type="ARBA" id="ARBA00022857"/>
    </source>
</evidence>
<evidence type="ECO:0000256" key="9">
    <source>
        <dbReference type="ARBA" id="ARBA00038983"/>
    </source>
</evidence>
<evidence type="ECO:0000256" key="5">
    <source>
        <dbReference type="ARBA" id="ARBA00023002"/>
    </source>
</evidence>
<dbReference type="GO" id="GO:0009089">
    <property type="term" value="P:lysine biosynthetic process via diaminopimelate"/>
    <property type="evidence" value="ECO:0007669"/>
    <property type="project" value="UniProtKB-UniRule"/>
</dbReference>
<dbReference type="Pfam" id="PF05173">
    <property type="entry name" value="DapB_C"/>
    <property type="match status" value="1"/>
</dbReference>
<feature type="domain" description="Dihydrodipicolinate reductase C-terminal" evidence="14">
    <location>
        <begin position="104"/>
        <end position="234"/>
    </location>
</feature>
<accession>A0A224AJN9</accession>
<dbReference type="GO" id="GO:0005829">
    <property type="term" value="C:cytosol"/>
    <property type="evidence" value="ECO:0007669"/>
    <property type="project" value="TreeGrafter"/>
</dbReference>
<dbReference type="SUPFAM" id="SSF55347">
    <property type="entry name" value="Glyceraldehyde-3-phosphate dehydrogenase-like, C-terminal domain"/>
    <property type="match status" value="1"/>
</dbReference>
<evidence type="ECO:0000256" key="7">
    <source>
        <dbReference type="ARBA" id="ARBA00023154"/>
    </source>
</evidence>
<dbReference type="Pfam" id="PF01113">
    <property type="entry name" value="DapB_N"/>
    <property type="match status" value="1"/>
</dbReference>
<evidence type="ECO:0000256" key="6">
    <source>
        <dbReference type="ARBA" id="ARBA00023027"/>
    </source>
</evidence>
<evidence type="ECO:0000256" key="10">
    <source>
        <dbReference type="ARBA" id="ARBA00049080"/>
    </source>
</evidence>
<dbReference type="PANTHER" id="PTHR20836">
    <property type="entry name" value="DIHYDRODIPICOLINATE REDUCTASE"/>
    <property type="match status" value="1"/>
</dbReference>
<dbReference type="GO" id="GO:0019877">
    <property type="term" value="P:diaminopimelate biosynthetic process"/>
    <property type="evidence" value="ECO:0007669"/>
    <property type="project" value="UniProtKB-KW"/>
</dbReference>
<evidence type="ECO:0000256" key="2">
    <source>
        <dbReference type="ARBA" id="ARBA00022605"/>
    </source>
</evidence>
<keyword evidence="7" id="KW-0457">Lysine biosynthesis</keyword>